<reference evidence="3" key="3">
    <citation type="submission" date="2020-05" db="EMBL/GenBank/DDBJ databases">
        <title>Electrophorus electricus (electric eel) genome, fEleEle1, primary haplotype.</title>
        <authorList>
            <person name="Myers G."/>
            <person name="Meyer A."/>
            <person name="Fedrigo O."/>
            <person name="Formenti G."/>
            <person name="Rhie A."/>
            <person name="Tracey A."/>
            <person name="Sims Y."/>
            <person name="Jarvis E.D."/>
        </authorList>
    </citation>
    <scope>NUCLEOTIDE SEQUENCE [LARGE SCALE GENOMIC DNA]</scope>
</reference>
<dbReference type="SUPFAM" id="SSF56024">
    <property type="entry name" value="Phospholipase D/nuclease"/>
    <property type="match status" value="1"/>
</dbReference>
<dbReference type="Gene3D" id="3.30.870.10">
    <property type="entry name" value="Endonuclease Chain A"/>
    <property type="match status" value="1"/>
</dbReference>
<dbReference type="Pfam" id="PF07894">
    <property type="entry name" value="SACK1"/>
    <property type="match status" value="1"/>
</dbReference>
<evidence type="ECO:0000256" key="1">
    <source>
        <dbReference type="ARBA" id="ARBA00006937"/>
    </source>
</evidence>
<proteinExistence type="inferred from homology"/>
<dbReference type="PANTHER" id="PTHR16181:SF29">
    <property type="entry name" value="PROTEIN FAM83A-RELATED"/>
    <property type="match status" value="1"/>
</dbReference>
<protein>
    <recommendedName>
        <fullName evidence="2">Scaffolding anchor of CK1 domain-containing protein</fullName>
    </recommendedName>
</protein>
<evidence type="ECO:0000259" key="2">
    <source>
        <dbReference type="Pfam" id="PF07894"/>
    </source>
</evidence>
<organism evidence="3 4">
    <name type="scientific">Electrophorus electricus</name>
    <name type="common">Electric eel</name>
    <name type="synonym">Gymnotus electricus</name>
    <dbReference type="NCBI Taxonomy" id="8005"/>
    <lineage>
        <taxon>Eukaryota</taxon>
        <taxon>Metazoa</taxon>
        <taxon>Chordata</taxon>
        <taxon>Craniata</taxon>
        <taxon>Vertebrata</taxon>
        <taxon>Euteleostomi</taxon>
        <taxon>Actinopterygii</taxon>
        <taxon>Neopterygii</taxon>
        <taxon>Teleostei</taxon>
        <taxon>Ostariophysi</taxon>
        <taxon>Gymnotiformes</taxon>
        <taxon>Gymnotoidei</taxon>
        <taxon>Gymnotidae</taxon>
        <taxon>Electrophorus</taxon>
    </lineage>
</organism>
<evidence type="ECO:0000313" key="4">
    <source>
        <dbReference type="Proteomes" id="UP000314983"/>
    </source>
</evidence>
<dbReference type="OMA" id="KTKVPEC"/>
<dbReference type="PANTHER" id="PTHR16181">
    <property type="entry name" value="PROTEIN FAM83A-RELATED"/>
    <property type="match status" value="1"/>
</dbReference>
<comment type="similarity">
    <text evidence="1">Belongs to the FAM83 family.</text>
</comment>
<dbReference type="Proteomes" id="UP000314983">
    <property type="component" value="Chromosome 8"/>
</dbReference>
<reference evidence="3" key="5">
    <citation type="submission" date="2025-09" db="UniProtKB">
        <authorList>
            <consortium name="Ensembl"/>
        </authorList>
    </citation>
    <scope>IDENTIFICATION</scope>
</reference>
<dbReference type="GO" id="GO:0007165">
    <property type="term" value="P:signal transduction"/>
    <property type="evidence" value="ECO:0007669"/>
    <property type="project" value="TreeGrafter"/>
</dbReference>
<dbReference type="InterPro" id="IPR050944">
    <property type="entry name" value="FAM83"/>
</dbReference>
<sequence length="323" mass="36832">MALSQIMCLDDSYINLCTNESKPDFFYSEDQRLALETLINDGQERFEEYVKTNSIRPFLSELELVQLNRSVELYTCNGDSDAAELSLRYWPERSDYSLPDLDIGWPTSTSRTHIKEIIRKMIVQAQKVIAIVMDLFTDLDIFKDLLDVSFKHKVAVYIMLESAGVPHFLKMCEKAKLRVRSIRGIEFFTHTSKKVCGSQSQKFMFVDGDKAVSGSYSFTWTASKLDRNIITVLSGQAMDAFDKLFKDMYVMSNAVNLHKINLDTEPKPEPAFQTAPVLLPSATVALKLINPKYALVCSNHTPSKKDTAKIESFKQMKACQRFH</sequence>
<dbReference type="Ensembl" id="ENSEEET00000011121.2">
    <property type="protein sequence ID" value="ENSEEEP00000010992.2"/>
    <property type="gene ID" value="ENSEEEG00000005567.2"/>
</dbReference>
<keyword evidence="4" id="KW-1185">Reference proteome</keyword>
<name>A0A4W4EFV9_ELEEL</name>
<dbReference type="AlphaFoldDB" id="A0A4W4EFV9"/>
<gene>
    <name evidence="3" type="primary">FAM83G</name>
</gene>
<evidence type="ECO:0000313" key="3">
    <source>
        <dbReference type="Ensembl" id="ENSEEEP00000010992.2"/>
    </source>
</evidence>
<accession>A0A4W4EFV9</accession>
<dbReference type="GeneTree" id="ENSGT00940000157932"/>
<reference evidence="3" key="4">
    <citation type="submission" date="2025-08" db="UniProtKB">
        <authorList>
            <consortium name="Ensembl"/>
        </authorList>
    </citation>
    <scope>IDENTIFICATION</scope>
</reference>
<dbReference type="GO" id="GO:0019901">
    <property type="term" value="F:protein kinase binding"/>
    <property type="evidence" value="ECO:0007669"/>
    <property type="project" value="TreeGrafter"/>
</dbReference>
<dbReference type="InterPro" id="IPR012461">
    <property type="entry name" value="SACK1"/>
</dbReference>
<reference evidence="4" key="2">
    <citation type="journal article" date="2017" name="Sci. Adv.">
        <title>A tail of two voltages: Proteomic comparison of the three electric organs of the electric eel.</title>
        <authorList>
            <person name="Traeger L.L."/>
            <person name="Sabat G."/>
            <person name="Barrett-Wilt G.A."/>
            <person name="Wells G.B."/>
            <person name="Sussman M.R."/>
        </authorList>
    </citation>
    <scope>NUCLEOTIDE SEQUENCE [LARGE SCALE GENOMIC DNA]</scope>
</reference>
<reference evidence="4" key="1">
    <citation type="journal article" date="2014" name="Science">
        <title>Nonhuman genetics. Genomic basis for the convergent evolution of electric organs.</title>
        <authorList>
            <person name="Gallant J.R."/>
            <person name="Traeger L.L."/>
            <person name="Volkening J.D."/>
            <person name="Moffett H."/>
            <person name="Chen P.H."/>
            <person name="Novina C.D."/>
            <person name="Phillips G.N.Jr."/>
            <person name="Anand R."/>
            <person name="Wells G.B."/>
            <person name="Pinch M."/>
            <person name="Guth R."/>
            <person name="Unguez G.A."/>
            <person name="Albert J.S."/>
            <person name="Zakon H.H."/>
            <person name="Samanta M.P."/>
            <person name="Sussman M.R."/>
        </authorList>
    </citation>
    <scope>NUCLEOTIDE SEQUENCE [LARGE SCALE GENOMIC DNA]</scope>
</reference>
<feature type="domain" description="Scaffolding anchor of CK1" evidence="2">
    <location>
        <begin position="17"/>
        <end position="253"/>
    </location>
</feature>